<accession>A0ABT3KRS5</accession>
<comment type="caution">
    <text evidence="1">The sequence shown here is derived from an EMBL/GenBank/DDBJ whole genome shotgun (WGS) entry which is preliminary data.</text>
</comment>
<proteinExistence type="predicted"/>
<keyword evidence="2" id="KW-1185">Reference proteome</keyword>
<dbReference type="EMBL" id="QZCW01000001">
    <property type="protein sequence ID" value="MCW5320629.1"/>
    <property type="molecule type" value="Genomic_DNA"/>
</dbReference>
<name>A0ABT3KRS5_9BURK</name>
<evidence type="ECO:0000313" key="2">
    <source>
        <dbReference type="Proteomes" id="UP001208935"/>
    </source>
</evidence>
<dbReference type="Proteomes" id="UP001208935">
    <property type="component" value="Unassembled WGS sequence"/>
</dbReference>
<evidence type="ECO:0000313" key="1">
    <source>
        <dbReference type="EMBL" id="MCW5320629.1"/>
    </source>
</evidence>
<protein>
    <submittedName>
        <fullName evidence="1">Uncharacterized protein</fullName>
    </submittedName>
</protein>
<reference evidence="2" key="1">
    <citation type="submission" date="2023-07" db="EMBL/GenBank/DDBJ databases">
        <title>Verminephrobacter genomes.</title>
        <authorList>
            <person name="Lund M.B."/>
        </authorList>
    </citation>
    <scope>NUCLEOTIDE SEQUENCE [LARGE SCALE GENOMIC DNA]</scope>
    <source>
        <strain evidence="2">AtM5-05</strain>
    </source>
</reference>
<gene>
    <name evidence="1" type="ORF">D5039_05375</name>
</gene>
<organism evidence="1 2">
    <name type="scientific">Verminephrobacter aporrectodeae subsp. tuberculatae</name>
    <dbReference type="NCBI Taxonomy" id="1110392"/>
    <lineage>
        <taxon>Bacteria</taxon>
        <taxon>Pseudomonadati</taxon>
        <taxon>Pseudomonadota</taxon>
        <taxon>Betaproteobacteria</taxon>
        <taxon>Burkholderiales</taxon>
        <taxon>Comamonadaceae</taxon>
        <taxon>Verminephrobacter</taxon>
    </lineage>
</organism>
<sequence length="196" mass="21504">MRLQSLPPVFRGSDLTIRFQWTSKAASQYLYLWKRRGLVRGLGGHSDVYANLLTNPTPDWGKAVMAAMPSAVTIGIEALRQAGWTTQVPHRPTVAVNAKQGVFSVEPFEIVARGPKWFQSVGNGIQGERALGLPTLRPAWALADMLRTEGWGQCGLWPDDIEWDQAVDSDEADWLAACTAFGLPCSPLLEQAVASR</sequence>